<feature type="region of interest" description="Disordered" evidence="6">
    <location>
        <begin position="99"/>
        <end position="381"/>
    </location>
</feature>
<feature type="compositionally biased region" description="Basic and acidic residues" evidence="6">
    <location>
        <begin position="1513"/>
        <end position="1525"/>
    </location>
</feature>
<dbReference type="GO" id="GO:0006508">
    <property type="term" value="P:proteolysis"/>
    <property type="evidence" value="ECO:0007669"/>
    <property type="project" value="UniProtKB-KW"/>
</dbReference>
<feature type="compositionally biased region" description="Basic and acidic residues" evidence="6">
    <location>
        <begin position="53"/>
        <end position="67"/>
    </location>
</feature>
<dbReference type="GO" id="GO:0016926">
    <property type="term" value="P:protein desumoylation"/>
    <property type="evidence" value="ECO:0007669"/>
    <property type="project" value="TreeGrafter"/>
</dbReference>
<evidence type="ECO:0000256" key="2">
    <source>
        <dbReference type="ARBA" id="ARBA00022553"/>
    </source>
</evidence>
<feature type="compositionally biased region" description="Low complexity" evidence="6">
    <location>
        <begin position="1688"/>
        <end position="1698"/>
    </location>
</feature>
<dbReference type="Gene3D" id="3.40.395.10">
    <property type="entry name" value="Adenoviral Proteinase, Chain A"/>
    <property type="match status" value="1"/>
</dbReference>
<dbReference type="OrthoDB" id="442460at2759"/>
<dbReference type="STRING" id="1890683.A0A427XYA1"/>
<dbReference type="GO" id="GO:0005634">
    <property type="term" value="C:nucleus"/>
    <property type="evidence" value="ECO:0007669"/>
    <property type="project" value="TreeGrafter"/>
</dbReference>
<feature type="compositionally biased region" description="Basic and acidic residues" evidence="6">
    <location>
        <begin position="1619"/>
        <end position="1634"/>
    </location>
</feature>
<proteinExistence type="inferred from homology"/>
<keyword evidence="2" id="KW-0597">Phosphoprotein</keyword>
<feature type="compositionally biased region" description="Basic and acidic residues" evidence="6">
    <location>
        <begin position="1391"/>
        <end position="1402"/>
    </location>
</feature>
<evidence type="ECO:0000313" key="8">
    <source>
        <dbReference type="EMBL" id="RSH83858.1"/>
    </source>
</evidence>
<feature type="compositionally biased region" description="Polar residues" evidence="6">
    <location>
        <begin position="1133"/>
        <end position="1147"/>
    </location>
</feature>
<feature type="region of interest" description="Disordered" evidence="6">
    <location>
        <begin position="1"/>
        <end position="87"/>
    </location>
</feature>
<feature type="compositionally biased region" description="Basic and acidic residues" evidence="6">
    <location>
        <begin position="532"/>
        <end position="562"/>
    </location>
</feature>
<feature type="compositionally biased region" description="Acidic residues" evidence="6">
    <location>
        <begin position="1403"/>
        <end position="1412"/>
    </location>
</feature>
<dbReference type="PANTHER" id="PTHR46896">
    <property type="entry name" value="SENTRIN-SPECIFIC PROTEASE"/>
    <property type="match status" value="1"/>
</dbReference>
<evidence type="ECO:0000256" key="3">
    <source>
        <dbReference type="ARBA" id="ARBA00022670"/>
    </source>
</evidence>
<feature type="region of interest" description="Disordered" evidence="6">
    <location>
        <begin position="1322"/>
        <end position="1535"/>
    </location>
</feature>
<feature type="region of interest" description="Disordered" evidence="6">
    <location>
        <begin position="1582"/>
        <end position="1822"/>
    </location>
</feature>
<evidence type="ECO:0000256" key="4">
    <source>
        <dbReference type="ARBA" id="ARBA00022786"/>
    </source>
</evidence>
<feature type="compositionally biased region" description="Acidic residues" evidence="6">
    <location>
        <begin position="799"/>
        <end position="810"/>
    </location>
</feature>
<dbReference type="GO" id="GO:0070139">
    <property type="term" value="F:SUMO-specific endopeptidase activity"/>
    <property type="evidence" value="ECO:0007669"/>
    <property type="project" value="TreeGrafter"/>
</dbReference>
<dbReference type="GO" id="GO:0005737">
    <property type="term" value="C:cytoplasm"/>
    <property type="evidence" value="ECO:0007669"/>
    <property type="project" value="TreeGrafter"/>
</dbReference>
<dbReference type="Pfam" id="PF02902">
    <property type="entry name" value="Peptidase_C48"/>
    <property type="match status" value="2"/>
</dbReference>
<keyword evidence="4" id="KW-0833">Ubl conjugation pathway</keyword>
<dbReference type="PANTHER" id="PTHR46896:SF3">
    <property type="entry name" value="FI06413P-RELATED"/>
    <property type="match status" value="1"/>
</dbReference>
<dbReference type="InterPro" id="IPR051947">
    <property type="entry name" value="Sentrin-specific_protease"/>
</dbReference>
<feature type="region of interest" description="Disordered" evidence="6">
    <location>
        <begin position="508"/>
        <end position="644"/>
    </location>
</feature>
<organism evidence="8 9">
    <name type="scientific">Saitozyma podzolica</name>
    <dbReference type="NCBI Taxonomy" id="1890683"/>
    <lineage>
        <taxon>Eukaryota</taxon>
        <taxon>Fungi</taxon>
        <taxon>Dikarya</taxon>
        <taxon>Basidiomycota</taxon>
        <taxon>Agaricomycotina</taxon>
        <taxon>Tremellomycetes</taxon>
        <taxon>Tremellales</taxon>
        <taxon>Trimorphomycetaceae</taxon>
        <taxon>Saitozyma</taxon>
    </lineage>
</organism>
<comment type="caution">
    <text evidence="8">The sequence shown here is derived from an EMBL/GenBank/DDBJ whole genome shotgun (WGS) entry which is preliminary data.</text>
</comment>
<dbReference type="InterPro" id="IPR038765">
    <property type="entry name" value="Papain-like_cys_pep_sf"/>
</dbReference>
<dbReference type="PROSITE" id="PS50600">
    <property type="entry name" value="ULP_PROTEASE"/>
    <property type="match status" value="1"/>
</dbReference>
<evidence type="ECO:0000313" key="9">
    <source>
        <dbReference type="Proteomes" id="UP000279259"/>
    </source>
</evidence>
<dbReference type="Proteomes" id="UP000279259">
    <property type="component" value="Unassembled WGS sequence"/>
</dbReference>
<feature type="compositionally biased region" description="Low complexity" evidence="6">
    <location>
        <begin position="258"/>
        <end position="274"/>
    </location>
</feature>
<feature type="compositionally biased region" description="Polar residues" evidence="6">
    <location>
        <begin position="1430"/>
        <end position="1442"/>
    </location>
</feature>
<keyword evidence="9" id="KW-1185">Reference proteome</keyword>
<keyword evidence="3" id="KW-0645">Protease</keyword>
<gene>
    <name evidence="8" type="ORF">EHS25_005473</name>
</gene>
<feature type="compositionally biased region" description="Basic and acidic residues" evidence="6">
    <location>
        <begin position="1699"/>
        <end position="1716"/>
    </location>
</feature>
<keyword evidence="5" id="KW-0378">Hydrolase</keyword>
<evidence type="ECO:0000259" key="7">
    <source>
        <dbReference type="PROSITE" id="PS50600"/>
    </source>
</evidence>
<sequence length="1822" mass="197007">MGRYPTRHLKKHTITQRPRSGAARDPPRPRQQRSRSGERAPARKVAQGPPAKRGRDQMETWEIEHPEGSTSKGATSMQNERLRHPDAAMRGVQANGLKTAAQRSKGGGVPSPFTPGFNSMERPKRPTRRPGGIEQTVADERQQQESRFGPSPAAKFYSNPKPKPARADISTSRAALLPRPGMLEPGVGRKEIDWRRPGPSTSRTRVDSSPLSPVPASDAGSCKPRRGAARSQPHFIDVAESDEDDDEGVNAPHIPEPSSLRGRSAASSSTRSVSPQKRSSHSPTKPGRGGRQAPSGGPRSLRRDDREVSGDPIQDPDEDDNEFQIIGVSESGRNGGKGKGRAAPLPRKEGLRAASSRSRSPVKAPAGSTPEAGRGSATIRSSALGPKLKDALGAGVESAALGSDRLGVHSIVFDGSYFMLYGEDDLFCQLSVNAENLDRRSLSLLAGKPYPKSTVEPKTLLIFLTEDAASGKFMANIVKDWQAKSQPCGTITDENTCYAIQQSLPSFPAESDGAPINNPSSEPRRNAAIAAEQRRTAEPNKKDTSRLKRSDGNLDSAKEASTSRKGKGKGKEDPTQPKLLFPTLEPQRRTISAFPMPPPSASPAEPHVRRSTRHSGAASLNYAEPDENADPEVVVSAPPAKNLPPPPVDRNALLFPWPLQGRADLHITAGDLYRITSGDFLNDTLLEFGLRHVLSELVSQAKVGPDEVHMFNSFFYNKLSKKTKSRKIGDPDWPAYDSVKKWTKNKDMFAKKFIVVPINENMHWYLAVIFNPAGILRRTATPPPAPAAHRPVTRAQGTDGEEPEAVEEVEDRPPAFRRGDLADSELDELEELDEAVGDAVPQRSEADADADLDGDISMGEPNRAADESIDELALDDQSNDHAFIVRRQGKEGSVESAGMVAVRNDIRQLSIESSPEKSKPIQSSTLSFFQDQFQQPETAPAAAVESPPQPAKKGRPLLPDVEVLGSEGCWIMTFDSLGGSHKAVHTCLNEWLKFEAKHKRDVQYEMTDATYWEARVPSQPNFSDCGLFLIHYARQLLERPDEMLAFIQRRPPPTSTPENRSWSEDRDRLWRLEETRDLRHLWATIIDSLQLQSDLIRQGRNASEAEAEAAKAMESRQAAQSAAPHVSEHADPLNTSQSSVVELSQPPTLAGQPPIEGASREARKSPVDAEEAEEAEEAVETLEVVEQGEGLDQSSLDFAGGLVGHDATLTPNGTKSHSEEHIDPSLYGPGVPLVTPSKIDPSLYGPGVPLVTPSKIDPRLSSPGVVGHTRSGRRLDTRTWSSSEEEEPIEEGGMATLYSQLPAGAGLPADGFSHHDERRLFDKRDHQPGPSDESSRWKVLSAADSDTDGPIDQIGDARPDQLSGGHEDVFMGSGPDFVGPSHRSGATHETIVPERNAEMDRDLLDDESEQVDESQHPSESGDTQGGAMGSRTQQGRVESEASQEGGKQPRHSSDKGRRQRSPIPGPYLTDRPEQDDQLNSVASTRDGSRSTSPNTTTTSDSKLSFKQAGFRSPRTDHTVPHEHSPRPKSPPFTINPLSRLGDLISRRAKDVESAAAFQSVDVPEAAMEDIITATPRASRDAFAVSPTGRAAGSVDNSRKGVGVVDTKDTSVSGTSGSDLLKEQELARDHVEPRPLRPSFDVVNLEDDTLSGKTSPAMSEDDDVPVYPMGNPRGPTQTTFDRDALDRQPAASSPPLSSSFKRDKVIPYPGRSKDKLYARKTTGNVQPSAKGAKRLGEEQGTPATKAKRPRSGKSGAESEGAATGRPRKGKGRGGTGAQSADIRTPGGGERDPIEIPSTDDEVEKQNGGAGAGAGDGEDEDVEK</sequence>
<feature type="region of interest" description="Disordered" evidence="6">
    <location>
        <begin position="935"/>
        <end position="956"/>
    </location>
</feature>
<feature type="region of interest" description="Disordered" evidence="6">
    <location>
        <begin position="834"/>
        <end position="862"/>
    </location>
</feature>
<feature type="compositionally biased region" description="Basic and acidic residues" evidence="6">
    <location>
        <begin position="1355"/>
        <end position="1369"/>
    </location>
</feature>
<evidence type="ECO:0000256" key="6">
    <source>
        <dbReference type="SAM" id="MobiDB-lite"/>
    </source>
</evidence>
<evidence type="ECO:0000256" key="5">
    <source>
        <dbReference type="ARBA" id="ARBA00022801"/>
    </source>
</evidence>
<feature type="domain" description="Ubiquitin-like protease family profile" evidence="7">
    <location>
        <begin position="665"/>
        <end position="1036"/>
    </location>
</feature>
<feature type="compositionally biased region" description="Acidic residues" evidence="6">
    <location>
        <begin position="239"/>
        <end position="248"/>
    </location>
</feature>
<feature type="compositionally biased region" description="Basic and acidic residues" evidence="6">
    <location>
        <begin position="1158"/>
        <end position="1167"/>
    </location>
</feature>
<feature type="region of interest" description="Disordered" evidence="6">
    <location>
        <begin position="1106"/>
        <end position="1176"/>
    </location>
</feature>
<feature type="compositionally biased region" description="Low complexity" evidence="6">
    <location>
        <begin position="1489"/>
        <end position="1501"/>
    </location>
</feature>
<evidence type="ECO:0000256" key="1">
    <source>
        <dbReference type="ARBA" id="ARBA00005234"/>
    </source>
</evidence>
<dbReference type="EMBL" id="RSCD01000023">
    <property type="protein sequence ID" value="RSH83858.1"/>
    <property type="molecule type" value="Genomic_DNA"/>
</dbReference>
<name>A0A427XYA1_9TREE</name>
<dbReference type="SUPFAM" id="SSF54001">
    <property type="entry name" value="Cysteine proteinases"/>
    <property type="match status" value="1"/>
</dbReference>
<feature type="compositionally biased region" description="Polar residues" evidence="6">
    <location>
        <begin position="199"/>
        <end position="211"/>
    </location>
</feature>
<protein>
    <recommendedName>
        <fullName evidence="7">Ubiquitin-like protease family profile domain-containing protein</fullName>
    </recommendedName>
</protein>
<feature type="compositionally biased region" description="Basic and acidic residues" evidence="6">
    <location>
        <begin position="187"/>
        <end position="196"/>
    </location>
</feature>
<accession>A0A427XYA1</accession>
<feature type="compositionally biased region" description="Basic residues" evidence="6">
    <location>
        <begin position="1"/>
        <end position="14"/>
    </location>
</feature>
<dbReference type="InterPro" id="IPR003653">
    <property type="entry name" value="Peptidase_C48_C"/>
</dbReference>
<reference evidence="8 9" key="1">
    <citation type="submission" date="2018-11" db="EMBL/GenBank/DDBJ databases">
        <title>Genome sequence of Saitozyma podzolica DSM 27192.</title>
        <authorList>
            <person name="Aliyu H."/>
            <person name="Gorte O."/>
            <person name="Ochsenreither K."/>
        </authorList>
    </citation>
    <scope>NUCLEOTIDE SEQUENCE [LARGE SCALE GENOMIC DNA]</scope>
    <source>
        <strain evidence="8 9">DSM 27192</strain>
    </source>
</reference>
<feature type="region of interest" description="Disordered" evidence="6">
    <location>
        <begin position="781"/>
        <end position="819"/>
    </location>
</feature>
<feature type="region of interest" description="Disordered" evidence="6">
    <location>
        <begin position="1254"/>
        <end position="1291"/>
    </location>
</feature>
<feature type="compositionally biased region" description="Polar residues" evidence="6">
    <location>
        <begin position="68"/>
        <end position="79"/>
    </location>
</feature>
<comment type="similarity">
    <text evidence="1">Belongs to the peptidase C48 family.</text>
</comment>